<dbReference type="PANTHER" id="PTHR35526">
    <property type="entry name" value="ANTI-SIGMA-F FACTOR RSBW-RELATED"/>
    <property type="match status" value="1"/>
</dbReference>
<evidence type="ECO:0000259" key="2">
    <source>
        <dbReference type="Pfam" id="PF13581"/>
    </source>
</evidence>
<dbReference type="Pfam" id="PF13581">
    <property type="entry name" value="HATPase_c_2"/>
    <property type="match status" value="1"/>
</dbReference>
<dbReference type="PANTHER" id="PTHR35526:SF3">
    <property type="entry name" value="ANTI-SIGMA-F FACTOR RSBW"/>
    <property type="match status" value="1"/>
</dbReference>
<dbReference type="GO" id="GO:0005524">
    <property type="term" value="F:ATP binding"/>
    <property type="evidence" value="ECO:0007669"/>
    <property type="project" value="UniProtKB-KW"/>
</dbReference>
<keyword evidence="3" id="KW-0067">ATP-binding</keyword>
<evidence type="ECO:0000313" key="4">
    <source>
        <dbReference type="Proteomes" id="UP001551482"/>
    </source>
</evidence>
<keyword evidence="3" id="KW-0547">Nucleotide-binding</keyword>
<proteinExistence type="predicted"/>
<evidence type="ECO:0000313" key="3">
    <source>
        <dbReference type="EMBL" id="MEU8133053.1"/>
    </source>
</evidence>
<dbReference type="InterPro" id="IPR036890">
    <property type="entry name" value="HATPase_C_sf"/>
</dbReference>
<protein>
    <submittedName>
        <fullName evidence="3">ATP-binding protein</fullName>
    </submittedName>
</protein>
<keyword evidence="1" id="KW-0418">Kinase</keyword>
<accession>A0ABV3DBD0</accession>
<name>A0ABV3DBD0_9ACTN</name>
<keyword evidence="4" id="KW-1185">Reference proteome</keyword>
<dbReference type="Gene3D" id="3.30.565.10">
    <property type="entry name" value="Histidine kinase-like ATPase, C-terminal domain"/>
    <property type="match status" value="1"/>
</dbReference>
<gene>
    <name evidence="3" type="ORF">AB0C36_06050</name>
</gene>
<feature type="domain" description="Histidine kinase/HSP90-like ATPase" evidence="2">
    <location>
        <begin position="17"/>
        <end position="126"/>
    </location>
</feature>
<dbReference type="RefSeq" id="WP_358349891.1">
    <property type="nucleotide sequence ID" value="NZ_JBEZFP010000010.1"/>
</dbReference>
<comment type="caution">
    <text evidence="3">The sequence shown here is derived from an EMBL/GenBank/DDBJ whole genome shotgun (WGS) entry which is preliminary data.</text>
</comment>
<reference evidence="3 4" key="1">
    <citation type="submission" date="2024-06" db="EMBL/GenBank/DDBJ databases">
        <title>The Natural Products Discovery Center: Release of the First 8490 Sequenced Strains for Exploring Actinobacteria Biosynthetic Diversity.</title>
        <authorList>
            <person name="Kalkreuter E."/>
            <person name="Kautsar S.A."/>
            <person name="Yang D."/>
            <person name="Bader C.D."/>
            <person name="Teijaro C.N."/>
            <person name="Fluegel L."/>
            <person name="Davis C.M."/>
            <person name="Simpson J.R."/>
            <person name="Lauterbach L."/>
            <person name="Steele A.D."/>
            <person name="Gui C."/>
            <person name="Meng S."/>
            <person name="Li G."/>
            <person name="Viehrig K."/>
            <person name="Ye F."/>
            <person name="Su P."/>
            <person name="Kiefer A.F."/>
            <person name="Nichols A."/>
            <person name="Cepeda A.J."/>
            <person name="Yan W."/>
            <person name="Fan B."/>
            <person name="Jiang Y."/>
            <person name="Adhikari A."/>
            <person name="Zheng C.-J."/>
            <person name="Schuster L."/>
            <person name="Cowan T.M."/>
            <person name="Smanski M.J."/>
            <person name="Chevrette M.G."/>
            <person name="De Carvalho L.P.S."/>
            <person name="Shen B."/>
        </authorList>
    </citation>
    <scope>NUCLEOTIDE SEQUENCE [LARGE SCALE GENOMIC DNA]</scope>
    <source>
        <strain evidence="3 4">NPDC048946</strain>
    </source>
</reference>
<keyword evidence="1" id="KW-0808">Transferase</keyword>
<dbReference type="SUPFAM" id="SSF55874">
    <property type="entry name" value="ATPase domain of HSP90 chaperone/DNA topoisomerase II/histidine kinase"/>
    <property type="match status" value="1"/>
</dbReference>
<dbReference type="InterPro" id="IPR003594">
    <property type="entry name" value="HATPase_dom"/>
</dbReference>
<evidence type="ECO:0000256" key="1">
    <source>
        <dbReference type="ARBA" id="ARBA00022527"/>
    </source>
</evidence>
<sequence>MSRTLTRRRTFLHRAELTPAAVPALRRILRSHLELWSLEDLSDAAALCLTELLGNVLRHCPHDSWVTVRVHPTEHGLRIEVFDPDPRLPGHHAAAPHPLAESGRGLALVAALATHHGHTPTAHGKCAWAELNSPPHG</sequence>
<dbReference type="Proteomes" id="UP001551482">
    <property type="component" value="Unassembled WGS sequence"/>
</dbReference>
<dbReference type="EMBL" id="JBEZFP010000010">
    <property type="protein sequence ID" value="MEU8133053.1"/>
    <property type="molecule type" value="Genomic_DNA"/>
</dbReference>
<organism evidence="3 4">
    <name type="scientific">Streptodolium elevatio</name>
    <dbReference type="NCBI Taxonomy" id="3157996"/>
    <lineage>
        <taxon>Bacteria</taxon>
        <taxon>Bacillati</taxon>
        <taxon>Actinomycetota</taxon>
        <taxon>Actinomycetes</taxon>
        <taxon>Kitasatosporales</taxon>
        <taxon>Streptomycetaceae</taxon>
        <taxon>Streptodolium</taxon>
    </lineage>
</organism>
<keyword evidence="1" id="KW-0723">Serine/threonine-protein kinase</keyword>
<dbReference type="InterPro" id="IPR050267">
    <property type="entry name" value="Anti-sigma-factor_SerPK"/>
</dbReference>
<dbReference type="CDD" id="cd16936">
    <property type="entry name" value="HATPase_RsbW-like"/>
    <property type="match status" value="1"/>
</dbReference>